<accession>A0ABP9Q0Q5</accession>
<evidence type="ECO:0000313" key="1">
    <source>
        <dbReference type="EMBL" id="GAA5154184.1"/>
    </source>
</evidence>
<dbReference type="SUPFAM" id="SSF53187">
    <property type="entry name" value="Zn-dependent exopeptidases"/>
    <property type="match status" value="1"/>
</dbReference>
<dbReference type="Proteomes" id="UP001500221">
    <property type="component" value="Unassembled WGS sequence"/>
</dbReference>
<sequence length="261" mass="28540">MTPLSFEVVPGDAASTVVLHVPHSSRTVPPDVRRGILLDDAALERELDAITDARTDEIALGAAEAAVVRPWVFVNRLSRLVVDPERFPDEREEMSEVGMGAVYERTTGLEVLRRPTDGERASLLAAYFEPYADALARLVRERLAAVGRVTVLDVHSYARDALPYERHGDGPRPEVCLGTDAFHTPPSLVAAARACFEPHVDDLGLDSPFAGCYVPLEHYGVEPAVTGLMLELRRDVVAARLDRLASATGALVDRVEDDRPR</sequence>
<dbReference type="Pfam" id="PF05013">
    <property type="entry name" value="FGase"/>
    <property type="match status" value="1"/>
</dbReference>
<reference evidence="2" key="1">
    <citation type="journal article" date="2019" name="Int. J. Syst. Evol. Microbiol.">
        <title>The Global Catalogue of Microorganisms (GCM) 10K type strain sequencing project: providing services to taxonomists for standard genome sequencing and annotation.</title>
        <authorList>
            <consortium name="The Broad Institute Genomics Platform"/>
            <consortium name="The Broad Institute Genome Sequencing Center for Infectious Disease"/>
            <person name="Wu L."/>
            <person name="Ma J."/>
        </authorList>
    </citation>
    <scope>NUCLEOTIDE SEQUENCE [LARGE SCALE GENOMIC DNA]</scope>
    <source>
        <strain evidence="2">JCM 18459</strain>
    </source>
</reference>
<evidence type="ECO:0000313" key="2">
    <source>
        <dbReference type="Proteomes" id="UP001500221"/>
    </source>
</evidence>
<gene>
    <name evidence="1" type="ORF">GCM10023340_37260</name>
</gene>
<proteinExistence type="predicted"/>
<keyword evidence="2" id="KW-1185">Reference proteome</keyword>
<organism evidence="1 2">
    <name type="scientific">Nocardioides marinquilinus</name>
    <dbReference type="NCBI Taxonomy" id="1210400"/>
    <lineage>
        <taxon>Bacteria</taxon>
        <taxon>Bacillati</taxon>
        <taxon>Actinomycetota</taxon>
        <taxon>Actinomycetes</taxon>
        <taxon>Propionibacteriales</taxon>
        <taxon>Nocardioidaceae</taxon>
        <taxon>Nocardioides</taxon>
    </lineage>
</organism>
<dbReference type="InterPro" id="IPR007709">
    <property type="entry name" value="N-FG_amidohydro"/>
</dbReference>
<dbReference type="Gene3D" id="3.40.630.40">
    <property type="entry name" value="Zn-dependent exopeptidases"/>
    <property type="match status" value="1"/>
</dbReference>
<protein>
    <submittedName>
        <fullName evidence="1">N-formylglutamate amidohydrolase</fullName>
    </submittedName>
</protein>
<name>A0ABP9Q0Q5_9ACTN</name>
<comment type="caution">
    <text evidence="1">The sequence shown here is derived from an EMBL/GenBank/DDBJ whole genome shotgun (WGS) entry which is preliminary data.</text>
</comment>
<dbReference type="EMBL" id="BAABKG010000005">
    <property type="protein sequence ID" value="GAA5154184.1"/>
    <property type="molecule type" value="Genomic_DNA"/>
</dbReference>
<dbReference type="RefSeq" id="WP_345462225.1">
    <property type="nucleotide sequence ID" value="NZ_BAABKG010000005.1"/>
</dbReference>